<comment type="similarity">
    <text evidence="2">Belongs to the SusD family.</text>
</comment>
<evidence type="ECO:0000313" key="10">
    <source>
        <dbReference type="Proteomes" id="UP000278164"/>
    </source>
</evidence>
<dbReference type="PROSITE" id="PS51257">
    <property type="entry name" value="PROKAR_LIPOPROTEIN"/>
    <property type="match status" value="1"/>
</dbReference>
<dbReference type="Pfam" id="PF14322">
    <property type="entry name" value="SusD-like_3"/>
    <property type="match status" value="1"/>
</dbReference>
<dbReference type="EMBL" id="RAYI01000007">
    <property type="protein sequence ID" value="RLT74415.1"/>
    <property type="molecule type" value="Genomic_DNA"/>
</dbReference>
<keyword evidence="3 6" id="KW-0732">Signal</keyword>
<dbReference type="Pfam" id="PF07980">
    <property type="entry name" value="SusD_RagB"/>
    <property type="match status" value="1"/>
</dbReference>
<organism evidence="9 10">
    <name type="scientific">Parabacteroides distasonis</name>
    <dbReference type="NCBI Taxonomy" id="823"/>
    <lineage>
        <taxon>Bacteria</taxon>
        <taxon>Pseudomonadati</taxon>
        <taxon>Bacteroidota</taxon>
        <taxon>Bacteroidia</taxon>
        <taxon>Bacteroidales</taxon>
        <taxon>Tannerellaceae</taxon>
        <taxon>Parabacteroides</taxon>
    </lineage>
</organism>
<feature type="domain" description="SusD-like N-terminal" evidence="8">
    <location>
        <begin position="24"/>
        <end position="218"/>
    </location>
</feature>
<evidence type="ECO:0000256" key="2">
    <source>
        <dbReference type="ARBA" id="ARBA00006275"/>
    </source>
</evidence>
<keyword evidence="4" id="KW-0472">Membrane</keyword>
<feature type="domain" description="RagB/SusD" evidence="7">
    <location>
        <begin position="277"/>
        <end position="500"/>
    </location>
</feature>
<feature type="signal peptide" evidence="6">
    <location>
        <begin position="1"/>
        <end position="19"/>
    </location>
</feature>
<sequence>MRHKIYNMICVAAACMCLAACDSWLDVDPSDQYSTDTFWKTKEHAHAGLMGCYNALMPWRSLHTMEFDMLTANAMPYNEANGTQAIGKGEHLSTTALIGSLWKNCYTGIGRANTFIANMPTVEMEEKAKNEMIGEAKFLRAFFYLNMVDKFGEVPLITEAPNADTQAELPRNSKEEVVDQILKDLDEAAAVLPKSYSGSDLGRVTKGAALALKARVLLYNSRWVEAAKAAKEVMDLGEYKLFDDYRHFFSEANKHNCEVIFNIETRIPEFSTNYDQDIWRLNRPAPLKELVDTYLCIDGKTIEESPLYNPAQPYENRDPRLLKSIVCIGYPYLGMTITKENVATTGFGVKKYTSYEDDVTIPLVERSAFNFILIRYAEVLLTYAEAQNEANGPDQSVYDAINQLRKRPDINMPEVPKGLTKDQMREVIRRERRIELAFEGLYYSDILRWKTAEKENNGMMHNYEGIEVVKRSFNPKRDYLWPIPYNQTVLNPNLEQNPNWD</sequence>
<keyword evidence="5" id="KW-0998">Cell outer membrane</keyword>
<dbReference type="InterPro" id="IPR012944">
    <property type="entry name" value="SusD_RagB_dom"/>
</dbReference>
<comment type="caution">
    <text evidence="9">The sequence shown here is derived from an EMBL/GenBank/DDBJ whole genome shotgun (WGS) entry which is preliminary data.</text>
</comment>
<evidence type="ECO:0000259" key="7">
    <source>
        <dbReference type="Pfam" id="PF07980"/>
    </source>
</evidence>
<evidence type="ECO:0000256" key="5">
    <source>
        <dbReference type="ARBA" id="ARBA00023237"/>
    </source>
</evidence>
<reference evidence="9 10" key="1">
    <citation type="submission" date="2018-09" db="EMBL/GenBank/DDBJ databases">
        <title>Murine metabolic-syndrome-specific gut microbial biobank.</title>
        <authorList>
            <person name="Liu C."/>
        </authorList>
    </citation>
    <scope>NUCLEOTIDE SEQUENCE [LARGE SCALE GENOMIC DNA]</scope>
    <source>
        <strain evidence="9 10">8-P5</strain>
    </source>
</reference>
<evidence type="ECO:0000256" key="3">
    <source>
        <dbReference type="ARBA" id="ARBA00022729"/>
    </source>
</evidence>
<dbReference type="Proteomes" id="UP000278164">
    <property type="component" value="Unassembled WGS sequence"/>
</dbReference>
<name>A0A3L7ZRA9_PARDI</name>
<dbReference type="SUPFAM" id="SSF48452">
    <property type="entry name" value="TPR-like"/>
    <property type="match status" value="1"/>
</dbReference>
<feature type="chain" id="PRO_5018248998" evidence="6">
    <location>
        <begin position="20"/>
        <end position="501"/>
    </location>
</feature>
<comment type="subcellular location">
    <subcellularLocation>
        <location evidence="1">Cell outer membrane</location>
    </subcellularLocation>
</comment>
<dbReference type="GO" id="GO:0009279">
    <property type="term" value="C:cell outer membrane"/>
    <property type="evidence" value="ECO:0007669"/>
    <property type="project" value="UniProtKB-SubCell"/>
</dbReference>
<evidence type="ECO:0000259" key="8">
    <source>
        <dbReference type="Pfam" id="PF14322"/>
    </source>
</evidence>
<dbReference type="Gene3D" id="1.25.40.390">
    <property type="match status" value="1"/>
</dbReference>
<dbReference type="CDD" id="cd08977">
    <property type="entry name" value="SusD"/>
    <property type="match status" value="1"/>
</dbReference>
<evidence type="ECO:0000256" key="1">
    <source>
        <dbReference type="ARBA" id="ARBA00004442"/>
    </source>
</evidence>
<evidence type="ECO:0000313" key="9">
    <source>
        <dbReference type="EMBL" id="RLT74415.1"/>
    </source>
</evidence>
<dbReference type="AlphaFoldDB" id="A0A3L7ZRA9"/>
<dbReference type="RefSeq" id="WP_121735210.1">
    <property type="nucleotide sequence ID" value="NZ_QXXG01000031.1"/>
</dbReference>
<evidence type="ECO:0000256" key="4">
    <source>
        <dbReference type="ARBA" id="ARBA00023136"/>
    </source>
</evidence>
<gene>
    <name evidence="9" type="ORF">D7V78_04665</name>
</gene>
<protein>
    <submittedName>
        <fullName evidence="9">RagB/SusD family nutrient uptake outer membrane protein</fullName>
    </submittedName>
</protein>
<dbReference type="OrthoDB" id="5694214at2"/>
<proteinExistence type="inferred from homology"/>
<dbReference type="InterPro" id="IPR033985">
    <property type="entry name" value="SusD-like_N"/>
</dbReference>
<evidence type="ECO:0000256" key="6">
    <source>
        <dbReference type="SAM" id="SignalP"/>
    </source>
</evidence>
<dbReference type="InterPro" id="IPR011990">
    <property type="entry name" value="TPR-like_helical_dom_sf"/>
</dbReference>
<accession>A0A3L7ZRA9</accession>